<accession>A0A7J7HW63</accession>
<dbReference type="AlphaFoldDB" id="A0A7J7HW63"/>
<reference evidence="3 4" key="2">
    <citation type="submission" date="2020-07" db="EMBL/GenBank/DDBJ databases">
        <title>Genome assembly of wild tea tree DASZ reveals pedigree and selection history of tea varieties.</title>
        <authorList>
            <person name="Zhang W."/>
        </authorList>
    </citation>
    <scope>NUCLEOTIDE SEQUENCE [LARGE SCALE GENOMIC DNA]</scope>
    <source>
        <strain evidence="4">cv. G240</strain>
        <tissue evidence="3">Leaf</tissue>
    </source>
</reference>
<dbReference type="EMBL" id="JACBKZ010000002">
    <property type="protein sequence ID" value="KAF5957082.1"/>
    <property type="molecule type" value="Genomic_DNA"/>
</dbReference>
<dbReference type="InterPro" id="IPR004158">
    <property type="entry name" value="DUF247_pln"/>
</dbReference>
<organism evidence="3 4">
    <name type="scientific">Camellia sinensis</name>
    <name type="common">Tea plant</name>
    <name type="synonym">Thea sinensis</name>
    <dbReference type="NCBI Taxonomy" id="4442"/>
    <lineage>
        <taxon>Eukaryota</taxon>
        <taxon>Viridiplantae</taxon>
        <taxon>Streptophyta</taxon>
        <taxon>Embryophyta</taxon>
        <taxon>Tracheophyta</taxon>
        <taxon>Spermatophyta</taxon>
        <taxon>Magnoliopsida</taxon>
        <taxon>eudicotyledons</taxon>
        <taxon>Gunneridae</taxon>
        <taxon>Pentapetalae</taxon>
        <taxon>asterids</taxon>
        <taxon>Ericales</taxon>
        <taxon>Theaceae</taxon>
        <taxon>Camellia</taxon>
    </lineage>
</organism>
<name>A0A7J7HW63_CAMSI</name>
<keyword evidence="2" id="KW-1133">Transmembrane helix</keyword>
<keyword evidence="2" id="KW-0812">Transmembrane</keyword>
<dbReference type="Proteomes" id="UP000593564">
    <property type="component" value="Unassembled WGS sequence"/>
</dbReference>
<dbReference type="PANTHER" id="PTHR31549">
    <property type="entry name" value="PROTEIN, PUTATIVE (DUF247)-RELATED-RELATED"/>
    <property type="match status" value="1"/>
</dbReference>
<feature type="region of interest" description="Disordered" evidence="1">
    <location>
        <begin position="22"/>
        <end position="48"/>
    </location>
</feature>
<evidence type="ECO:0000313" key="4">
    <source>
        <dbReference type="Proteomes" id="UP000593564"/>
    </source>
</evidence>
<reference evidence="4" key="1">
    <citation type="journal article" date="2020" name="Nat. Commun.">
        <title>Genome assembly of wild tea tree DASZ reveals pedigree and selection history of tea varieties.</title>
        <authorList>
            <person name="Zhang W."/>
            <person name="Zhang Y."/>
            <person name="Qiu H."/>
            <person name="Guo Y."/>
            <person name="Wan H."/>
            <person name="Zhang X."/>
            <person name="Scossa F."/>
            <person name="Alseekh S."/>
            <person name="Zhang Q."/>
            <person name="Wang P."/>
            <person name="Xu L."/>
            <person name="Schmidt M.H."/>
            <person name="Jia X."/>
            <person name="Li D."/>
            <person name="Zhu A."/>
            <person name="Guo F."/>
            <person name="Chen W."/>
            <person name="Ni D."/>
            <person name="Usadel B."/>
            <person name="Fernie A.R."/>
            <person name="Wen W."/>
        </authorList>
    </citation>
    <scope>NUCLEOTIDE SEQUENCE [LARGE SCALE GENOMIC DNA]</scope>
    <source>
        <strain evidence="4">cv. G240</strain>
    </source>
</reference>
<keyword evidence="2" id="KW-0472">Membrane</keyword>
<sequence length="574" mass="65133">MSQDRKFAMLVIISCASKLKTKQTVPNTPAAKPAEPAEENGAAQRAAQRAARRAARLVARLVAQRAARLEARLAAQSTARVRGAEGARVVELHSGQRIESIISMPIPDKESRPPSKELRRTQAVEWIESTTKPDRQICKLDTASPKIDDNELRELYDSLPRFGPFYITDEESLMSKLKEATWQHILTCAHDSNPKATYSTSLRNIETQARGAYVDGIVDDESKVTRSQFIQMMIKDGCFILQLALFALGGSEQLCYPPDHLVFGKQRNTDQQIRRWIKSLFFVGNQIPLVVLRELMNGSFFQQVVMKGKWEQPQDLFKRVLYDLLVLPVLEERSQQCHHTRTTLLQALQRKLRLEKKSFLLQQQPTDLLHGLQMLVIGPGGDSPSSTKYKNDETVVLDIESSSFSYKIHSATELRQRGIHFKHTKGIGSGGIKFMTNMFRAVLTLPTFLVDDDTEVLFQYLKNYEISQPLGSNNGDVCSYLQFMSELIRTSEDVKLLVDSGIILRTTPEQRERLPGILKRLASGDTNPNLRLVRLKIDDYSRPPWDKIRNFLSLVLLLTVVQTIYTVLGYYKKP</sequence>
<evidence type="ECO:0000256" key="1">
    <source>
        <dbReference type="SAM" id="MobiDB-lite"/>
    </source>
</evidence>
<keyword evidence="4" id="KW-1185">Reference proteome</keyword>
<feature type="compositionally biased region" description="Low complexity" evidence="1">
    <location>
        <begin position="29"/>
        <end position="48"/>
    </location>
</feature>
<feature type="transmembrane region" description="Helical" evidence="2">
    <location>
        <begin position="551"/>
        <end position="571"/>
    </location>
</feature>
<evidence type="ECO:0000256" key="2">
    <source>
        <dbReference type="SAM" id="Phobius"/>
    </source>
</evidence>
<dbReference type="PANTHER" id="PTHR31549:SF88">
    <property type="entry name" value="DUF4220 DOMAIN-CONTAINING PROTEIN"/>
    <property type="match status" value="1"/>
</dbReference>
<comment type="caution">
    <text evidence="3">The sequence shown here is derived from an EMBL/GenBank/DDBJ whole genome shotgun (WGS) entry which is preliminary data.</text>
</comment>
<gene>
    <name evidence="3" type="ORF">HYC85_004307</name>
</gene>
<protein>
    <submittedName>
        <fullName evidence="3">Uncharacterized protein</fullName>
    </submittedName>
</protein>
<proteinExistence type="predicted"/>
<dbReference type="Pfam" id="PF03140">
    <property type="entry name" value="DUF247"/>
    <property type="match status" value="1"/>
</dbReference>
<evidence type="ECO:0000313" key="3">
    <source>
        <dbReference type="EMBL" id="KAF5957082.1"/>
    </source>
</evidence>